<dbReference type="InterPro" id="IPR036318">
    <property type="entry name" value="FAD-bd_PCMH-like_sf"/>
</dbReference>
<dbReference type="Gene3D" id="3.30.43.10">
    <property type="entry name" value="Uridine Diphospho-n-acetylenolpyruvylglucosamine Reductase, domain 2"/>
    <property type="match status" value="1"/>
</dbReference>
<dbReference type="InterPro" id="IPR016166">
    <property type="entry name" value="FAD-bd_PCMH"/>
</dbReference>
<dbReference type="SMART" id="SM01092">
    <property type="entry name" value="CO_deh_flav_C"/>
    <property type="match status" value="1"/>
</dbReference>
<dbReference type="InterPro" id="IPR016169">
    <property type="entry name" value="FAD-bd_PCMH_sub2"/>
</dbReference>
<dbReference type="EMBL" id="JBHPBY010000543">
    <property type="protein sequence ID" value="MFC1853594.1"/>
    <property type="molecule type" value="Genomic_DNA"/>
</dbReference>
<protein>
    <submittedName>
        <fullName evidence="2">FAD binding domain-containing protein</fullName>
    </submittedName>
</protein>
<dbReference type="SUPFAM" id="SSF55447">
    <property type="entry name" value="CO dehydrogenase flavoprotein C-terminal domain-like"/>
    <property type="match status" value="1"/>
</dbReference>
<proteinExistence type="predicted"/>
<dbReference type="SUPFAM" id="SSF56176">
    <property type="entry name" value="FAD-binding/transporter-associated domain-like"/>
    <property type="match status" value="1"/>
</dbReference>
<dbReference type="InterPro" id="IPR016167">
    <property type="entry name" value="FAD-bd_PCMH_sub1"/>
</dbReference>
<dbReference type="PROSITE" id="PS51387">
    <property type="entry name" value="FAD_PCMH"/>
    <property type="match status" value="1"/>
</dbReference>
<sequence>MPSLHQDFYYPQTKAEALALLSEGKERMMPLAGGTAVTLMQRRKEVALVDLWNIGLNTIQEQNGSLAVGAMMTVTELMRHESIQSYAQGALVQACRHLASTSLRNLITIGGNIIQIFNWSDLPPLFLALEAEVELQSQGGSRRTPIETFLSPHPRKNLKPDELLVNVILPPTAQNRYAQFTKFCQNQVNFSLATVATNFRVKDGVIQEARIAAGAVRGRPFRLNELEEMLVDKSLDKATLEAAETMARQVVKPTRTFRASVEYRQNLFAIIVRRHLEAAQSHFSLKG</sequence>
<dbReference type="InterPro" id="IPR005107">
    <property type="entry name" value="CO_DH_flav_C"/>
</dbReference>
<dbReference type="Gene3D" id="3.30.390.50">
    <property type="entry name" value="CO dehydrogenase flavoprotein, C-terminal domain"/>
    <property type="match status" value="1"/>
</dbReference>
<dbReference type="InterPro" id="IPR051312">
    <property type="entry name" value="Diverse_Substr_Oxidored"/>
</dbReference>
<gene>
    <name evidence="2" type="ORF">ACFL27_25685</name>
</gene>
<evidence type="ECO:0000313" key="3">
    <source>
        <dbReference type="Proteomes" id="UP001594351"/>
    </source>
</evidence>
<comment type="caution">
    <text evidence="2">The sequence shown here is derived from an EMBL/GenBank/DDBJ whole genome shotgun (WGS) entry which is preliminary data.</text>
</comment>
<evidence type="ECO:0000313" key="2">
    <source>
        <dbReference type="EMBL" id="MFC1853594.1"/>
    </source>
</evidence>
<name>A0ABV6Z587_UNCC1</name>
<dbReference type="Gene3D" id="3.30.465.10">
    <property type="match status" value="1"/>
</dbReference>
<dbReference type="Pfam" id="PF03450">
    <property type="entry name" value="CO_deh_flav_C"/>
    <property type="match status" value="1"/>
</dbReference>
<organism evidence="2 3">
    <name type="scientific">candidate division CSSED10-310 bacterium</name>
    <dbReference type="NCBI Taxonomy" id="2855610"/>
    <lineage>
        <taxon>Bacteria</taxon>
        <taxon>Bacteria division CSSED10-310</taxon>
    </lineage>
</organism>
<reference evidence="2 3" key="1">
    <citation type="submission" date="2024-09" db="EMBL/GenBank/DDBJ databases">
        <title>Laminarin stimulates single cell rates of sulfate reduction while oxygen inhibits transcriptomic activity in coastal marine sediment.</title>
        <authorList>
            <person name="Lindsay M."/>
            <person name="Orcutt B."/>
            <person name="Emerson D."/>
            <person name="Stepanauskas R."/>
            <person name="D'Angelo T."/>
        </authorList>
    </citation>
    <scope>NUCLEOTIDE SEQUENCE [LARGE SCALE GENOMIC DNA]</scope>
    <source>
        <strain evidence="2">SAG AM-311-K15</strain>
    </source>
</reference>
<accession>A0ABV6Z587</accession>
<dbReference type="Pfam" id="PF00941">
    <property type="entry name" value="FAD_binding_5"/>
    <property type="match status" value="1"/>
</dbReference>
<dbReference type="PANTHER" id="PTHR42659">
    <property type="entry name" value="XANTHINE DEHYDROGENASE SUBUNIT C-RELATED"/>
    <property type="match status" value="1"/>
</dbReference>
<dbReference type="InterPro" id="IPR036683">
    <property type="entry name" value="CO_DH_flav_C_dom_sf"/>
</dbReference>
<keyword evidence="3" id="KW-1185">Reference proteome</keyword>
<dbReference type="PANTHER" id="PTHR42659:SF9">
    <property type="entry name" value="XANTHINE DEHYDROGENASE FAD-BINDING SUBUNIT XDHB-RELATED"/>
    <property type="match status" value="1"/>
</dbReference>
<dbReference type="Proteomes" id="UP001594351">
    <property type="component" value="Unassembled WGS sequence"/>
</dbReference>
<feature type="domain" description="FAD-binding PCMH-type" evidence="1">
    <location>
        <begin position="1"/>
        <end position="174"/>
    </location>
</feature>
<dbReference type="InterPro" id="IPR002346">
    <property type="entry name" value="Mopterin_DH_FAD-bd"/>
</dbReference>
<evidence type="ECO:0000259" key="1">
    <source>
        <dbReference type="PROSITE" id="PS51387"/>
    </source>
</evidence>